<keyword evidence="2" id="KW-0333">Golgi apparatus</keyword>
<evidence type="ECO:0000313" key="5">
    <source>
        <dbReference type="EMBL" id="VEG57386.1"/>
    </source>
</evidence>
<name>A0A448IY20_MYCAU</name>
<keyword evidence="3" id="KW-0446">Lipid-binding</keyword>
<keyword evidence="4" id="KW-0472">Membrane</keyword>
<accession>A0A448IY20</accession>
<dbReference type="GO" id="GO:0012505">
    <property type="term" value="C:endomembrane system"/>
    <property type="evidence" value="ECO:0007669"/>
    <property type="project" value="UniProtKB-ARBA"/>
</dbReference>
<dbReference type="OrthoDB" id="4752126at2"/>
<protein>
    <recommendedName>
        <fullName evidence="7">GPP34 family phosphoprotein</fullName>
    </recommendedName>
</protein>
<dbReference type="EMBL" id="LR134356">
    <property type="protein sequence ID" value="VEG57386.1"/>
    <property type="molecule type" value="Genomic_DNA"/>
</dbReference>
<dbReference type="AlphaFoldDB" id="A0A448IY20"/>
<dbReference type="Gene3D" id="1.10.3630.10">
    <property type="entry name" value="yeast vps74-n-term truncation variant domain like"/>
    <property type="match status" value="1"/>
</dbReference>
<evidence type="ECO:0000256" key="4">
    <source>
        <dbReference type="ARBA" id="ARBA00023136"/>
    </source>
</evidence>
<sequence length="227" mass="23838">MAQIAEDLFLLLVDNASAQPGIDAPRRDHVLAAASLLDLAFACRVRPAVDGEAAKPGRLVALEAAGPMDPVLAAAFELLLAKPRRPESAIKKLGRDAQERLVAHLEESGQIRPAVAPAGLVGRRVHSFPLTNRERVGAARAALLAALFDRTPPPPATAAIITLLHAVDGLGALLSLNDRGWRWVHARAGEIAGGSWVDESPAGMPEVNLAVTASAVRQALVKLSRGN</sequence>
<dbReference type="InterPro" id="IPR038261">
    <property type="entry name" value="GPP34-like_sf"/>
</dbReference>
<keyword evidence="6" id="KW-1185">Reference proteome</keyword>
<dbReference type="STRING" id="1791.GCA_001049355_05398"/>
<dbReference type="Pfam" id="PF05719">
    <property type="entry name" value="GPP34"/>
    <property type="match status" value="1"/>
</dbReference>
<evidence type="ECO:0000256" key="1">
    <source>
        <dbReference type="ARBA" id="ARBA00004255"/>
    </source>
</evidence>
<comment type="subcellular location">
    <subcellularLocation>
        <location evidence="1">Golgi apparatus membrane</location>
        <topology evidence="1">Peripheral membrane protein</topology>
        <orientation evidence="1">Cytoplasmic side</orientation>
    </subcellularLocation>
</comment>
<evidence type="ECO:0000256" key="3">
    <source>
        <dbReference type="ARBA" id="ARBA00023121"/>
    </source>
</evidence>
<dbReference type="GO" id="GO:0070273">
    <property type="term" value="F:phosphatidylinositol-4-phosphate binding"/>
    <property type="evidence" value="ECO:0007669"/>
    <property type="project" value="InterPro"/>
</dbReference>
<evidence type="ECO:0000256" key="2">
    <source>
        <dbReference type="ARBA" id="ARBA00023034"/>
    </source>
</evidence>
<reference evidence="5 6" key="1">
    <citation type="submission" date="2018-12" db="EMBL/GenBank/DDBJ databases">
        <authorList>
            <consortium name="Pathogen Informatics"/>
        </authorList>
    </citation>
    <scope>NUCLEOTIDE SEQUENCE [LARGE SCALE GENOMIC DNA]</scope>
    <source>
        <strain evidence="5 6">NCTC10437</strain>
    </source>
</reference>
<dbReference type="KEGG" id="mauu:NCTC10437_04395"/>
<evidence type="ECO:0000313" key="6">
    <source>
        <dbReference type="Proteomes" id="UP000279306"/>
    </source>
</evidence>
<dbReference type="RefSeq" id="WP_048635227.1">
    <property type="nucleotide sequence ID" value="NZ_CVQQ01000028.1"/>
</dbReference>
<evidence type="ECO:0008006" key="7">
    <source>
        <dbReference type="Google" id="ProtNLM"/>
    </source>
</evidence>
<dbReference type="GO" id="GO:0005737">
    <property type="term" value="C:cytoplasm"/>
    <property type="evidence" value="ECO:0007669"/>
    <property type="project" value="UniProtKB-ARBA"/>
</dbReference>
<dbReference type="Proteomes" id="UP000279306">
    <property type="component" value="Chromosome"/>
</dbReference>
<proteinExistence type="predicted"/>
<gene>
    <name evidence="5" type="ORF">NCTC10437_04395</name>
</gene>
<dbReference type="InterPro" id="IPR008628">
    <property type="entry name" value="GPP34-like"/>
</dbReference>
<organism evidence="5 6">
    <name type="scientific">Mycolicibacterium aurum</name>
    <name type="common">Mycobacterium aurum</name>
    <dbReference type="NCBI Taxonomy" id="1791"/>
    <lineage>
        <taxon>Bacteria</taxon>
        <taxon>Bacillati</taxon>
        <taxon>Actinomycetota</taxon>
        <taxon>Actinomycetes</taxon>
        <taxon>Mycobacteriales</taxon>
        <taxon>Mycobacteriaceae</taxon>
        <taxon>Mycolicibacterium</taxon>
    </lineage>
</organism>